<proteinExistence type="inferred from homology"/>
<organism evidence="11 12">
    <name type="scientific">Aquipseudomonas campi</name>
    <dbReference type="NCBI Taxonomy" id="2731681"/>
    <lineage>
        <taxon>Bacteria</taxon>
        <taxon>Pseudomonadati</taxon>
        <taxon>Pseudomonadota</taxon>
        <taxon>Gammaproteobacteria</taxon>
        <taxon>Pseudomonadales</taxon>
        <taxon>Pseudomonadaceae</taxon>
        <taxon>Aquipseudomonas</taxon>
    </lineage>
</organism>
<evidence type="ECO:0000256" key="2">
    <source>
        <dbReference type="ARBA" id="ARBA00007898"/>
    </source>
</evidence>
<dbReference type="NCBIfam" id="NF012161">
    <property type="entry name" value="bla_class_D_main"/>
    <property type="match status" value="1"/>
</dbReference>
<dbReference type="Gene3D" id="3.40.710.10">
    <property type="entry name" value="DD-peptidase/beta-lactamase superfamily"/>
    <property type="match status" value="1"/>
</dbReference>
<evidence type="ECO:0000259" key="10">
    <source>
        <dbReference type="Pfam" id="PF00905"/>
    </source>
</evidence>
<evidence type="ECO:0000313" key="12">
    <source>
        <dbReference type="Proteomes" id="UP000501379"/>
    </source>
</evidence>
<evidence type="ECO:0000256" key="5">
    <source>
        <dbReference type="ARBA" id="ARBA00022801"/>
    </source>
</evidence>
<evidence type="ECO:0000256" key="1">
    <source>
        <dbReference type="ARBA" id="ARBA00001526"/>
    </source>
</evidence>
<evidence type="ECO:0000313" key="11">
    <source>
        <dbReference type="EMBL" id="QKE65208.1"/>
    </source>
</evidence>
<accession>A0A6M8FWD5</accession>
<dbReference type="PROSITE" id="PS00337">
    <property type="entry name" value="BETA_LACTAMASE_D"/>
    <property type="match status" value="1"/>
</dbReference>
<dbReference type="KEGG" id="pcam:HNE05_18220"/>
<feature type="active site" description="Acyl-ester intermediate" evidence="7">
    <location>
        <position position="66"/>
    </location>
</feature>
<feature type="chain" id="PRO_5027068261" description="Beta-lactamase" evidence="9">
    <location>
        <begin position="19"/>
        <end position="260"/>
    </location>
</feature>
<name>A0A6M8FWD5_9GAMM</name>
<evidence type="ECO:0000256" key="9">
    <source>
        <dbReference type="SAM" id="SignalP"/>
    </source>
</evidence>
<gene>
    <name evidence="11" type="primary">blaOXA</name>
    <name evidence="11" type="ORF">HNE05_18220</name>
</gene>
<evidence type="ECO:0000256" key="7">
    <source>
        <dbReference type="PIRSR" id="PIRSR602137-50"/>
    </source>
</evidence>
<dbReference type="InterPro" id="IPR001460">
    <property type="entry name" value="PCN-bd_Tpept"/>
</dbReference>
<keyword evidence="12" id="KW-1185">Reference proteome</keyword>
<keyword evidence="5 8" id="KW-0378">Hydrolase</keyword>
<dbReference type="InterPro" id="IPR002137">
    <property type="entry name" value="Beta-lactam_class-D_AS"/>
</dbReference>
<feature type="domain" description="Penicillin-binding protein transpeptidase" evidence="10">
    <location>
        <begin position="52"/>
        <end position="236"/>
    </location>
</feature>
<dbReference type="AlphaFoldDB" id="A0A6M8FWD5"/>
<dbReference type="InterPro" id="IPR012338">
    <property type="entry name" value="Beta-lactam/transpept-like"/>
</dbReference>
<keyword evidence="4 9" id="KW-0732">Signal</keyword>
<dbReference type="Pfam" id="PF00905">
    <property type="entry name" value="Transpeptidase"/>
    <property type="match status" value="1"/>
</dbReference>
<protein>
    <recommendedName>
        <fullName evidence="3 8">Beta-lactamase</fullName>
        <ecNumber evidence="3 8">3.5.2.6</ecNumber>
    </recommendedName>
</protein>
<evidence type="ECO:0000256" key="4">
    <source>
        <dbReference type="ARBA" id="ARBA00022729"/>
    </source>
</evidence>
<dbReference type="EMBL" id="CP053697">
    <property type="protein sequence ID" value="QKE65208.1"/>
    <property type="molecule type" value="Genomic_DNA"/>
</dbReference>
<feature type="modified residue" description="N6-carboxylysine" evidence="7">
    <location>
        <position position="69"/>
    </location>
</feature>
<comment type="catalytic activity">
    <reaction evidence="1 8">
        <text>a beta-lactam + H2O = a substituted beta-amino acid</text>
        <dbReference type="Rhea" id="RHEA:20401"/>
        <dbReference type="ChEBI" id="CHEBI:15377"/>
        <dbReference type="ChEBI" id="CHEBI:35627"/>
        <dbReference type="ChEBI" id="CHEBI:140347"/>
        <dbReference type="EC" id="3.5.2.6"/>
    </reaction>
</comment>
<dbReference type="GO" id="GO:0046677">
    <property type="term" value="P:response to antibiotic"/>
    <property type="evidence" value="ECO:0007669"/>
    <property type="project" value="UniProtKB-UniRule"/>
</dbReference>
<reference evidence="11" key="1">
    <citation type="submission" date="2020-07" db="EMBL/GenBank/DDBJ databases">
        <title>Nitrate ammonifying Pseudomonas campi sp. nov. isolated from German agricultural grassland.</title>
        <authorList>
            <person name="Timsy T."/>
            <person name="Ulrich A."/>
            <person name="Spanner T."/>
            <person name="Foesel B."/>
            <person name="Kolb S."/>
            <person name="Horn M.A."/>
            <person name="Behrendt U."/>
        </authorList>
    </citation>
    <scope>NUCLEOTIDE SEQUENCE</scope>
    <source>
        <strain evidence="11">S1-A32-2</strain>
    </source>
</reference>
<evidence type="ECO:0000256" key="3">
    <source>
        <dbReference type="ARBA" id="ARBA00012865"/>
    </source>
</evidence>
<feature type="signal peptide" evidence="9">
    <location>
        <begin position="1"/>
        <end position="18"/>
    </location>
</feature>
<sequence length="260" mass="28612">MKHLLCALALLLSASLQAVEMQENPALKPLFEAVQVRGTFVLHDVANGTFSGHDRQRAQIRFVPASTFKIANSLIGLASGAVGSVDEIFPYDGKPRYLKTWERDMGLREAIKLSNVPVYQELARRIGLPRMQAQVAALGYGNGQVGAVVDRFWLDGPLAISAIEQSQFLARLAQDQLPFAPGVQAQVREISLLEQGPGWKLYGKTGWATAVEPDVGWWVGWLEQDGRLYSFALNMPIGSEQDLPRRIELGKASLRAFGLL</sequence>
<dbReference type="Proteomes" id="UP000501379">
    <property type="component" value="Chromosome"/>
</dbReference>
<dbReference type="GO" id="GO:0008800">
    <property type="term" value="F:beta-lactamase activity"/>
    <property type="evidence" value="ECO:0007669"/>
    <property type="project" value="UniProtKB-UniRule"/>
</dbReference>
<dbReference type="RefSeq" id="WP_173210888.1">
    <property type="nucleotide sequence ID" value="NZ_CP053697.2"/>
</dbReference>
<dbReference type="EC" id="3.5.2.6" evidence="3 8"/>
<dbReference type="SUPFAM" id="SSF56601">
    <property type="entry name" value="beta-lactamase/transpeptidase-like"/>
    <property type="match status" value="1"/>
</dbReference>
<evidence type="ECO:0000256" key="6">
    <source>
        <dbReference type="ARBA" id="ARBA00023251"/>
    </source>
</evidence>
<keyword evidence="6 8" id="KW-0046">Antibiotic resistance</keyword>
<evidence type="ECO:0000256" key="8">
    <source>
        <dbReference type="RuleBase" id="RU361140"/>
    </source>
</evidence>
<dbReference type="GO" id="GO:0008658">
    <property type="term" value="F:penicillin binding"/>
    <property type="evidence" value="ECO:0007669"/>
    <property type="project" value="InterPro"/>
</dbReference>
<dbReference type="GO" id="GO:0017001">
    <property type="term" value="P:antibiotic catabolic process"/>
    <property type="evidence" value="ECO:0007669"/>
    <property type="project" value="InterPro"/>
</dbReference>
<comment type="similarity">
    <text evidence="2 8">Belongs to the class-D beta-lactamase family.</text>
</comment>